<sequence>MKLNDLPRLATWQHIGVRTGYEVLFTDARAGGCRLRGSTTALEGHTAWSVGYRIDLDPRWHTRQVVAVASTIAGERRVSIRRLPDDQWAVDGLLRPDLNGCVDVDFESSSVTNTVPVHRVEFVPGEPVEAPAVFVRADDLRVHRIQQRYTLTSAGPDGVRFDYESTTFDVACELTFDAAGLILDYPGIAVRHR</sequence>
<name>A0A317ZYP4_9MICO</name>
<dbReference type="InterPro" id="IPR009467">
    <property type="entry name" value="Glycolipid-bd_prot_put"/>
</dbReference>
<dbReference type="OrthoDB" id="7347529at2"/>
<dbReference type="SUPFAM" id="SSF159275">
    <property type="entry name" value="PA1994-like"/>
    <property type="match status" value="1"/>
</dbReference>
<dbReference type="AlphaFoldDB" id="A0A317ZYP4"/>
<organism evidence="1 2">
    <name type="scientific">Cryobacterium arcticum</name>
    <dbReference type="NCBI Taxonomy" id="670052"/>
    <lineage>
        <taxon>Bacteria</taxon>
        <taxon>Bacillati</taxon>
        <taxon>Actinomycetota</taxon>
        <taxon>Actinomycetes</taxon>
        <taxon>Micrococcales</taxon>
        <taxon>Microbacteriaceae</taxon>
        <taxon>Cryobacterium</taxon>
    </lineage>
</organism>
<dbReference type="Pfam" id="PF06475">
    <property type="entry name" value="Glycolipid_bind"/>
    <property type="match status" value="1"/>
</dbReference>
<dbReference type="EMBL" id="QHLY01000008">
    <property type="protein sequence ID" value="PXA70376.1"/>
    <property type="molecule type" value="Genomic_DNA"/>
</dbReference>
<evidence type="ECO:0008006" key="3">
    <source>
        <dbReference type="Google" id="ProtNLM"/>
    </source>
</evidence>
<dbReference type="Proteomes" id="UP000246722">
    <property type="component" value="Unassembled WGS sequence"/>
</dbReference>
<evidence type="ECO:0000313" key="1">
    <source>
        <dbReference type="EMBL" id="PXA70376.1"/>
    </source>
</evidence>
<comment type="caution">
    <text evidence="1">The sequence shown here is derived from an EMBL/GenBank/DDBJ whole genome shotgun (WGS) entry which is preliminary data.</text>
</comment>
<evidence type="ECO:0000313" key="2">
    <source>
        <dbReference type="Proteomes" id="UP000246722"/>
    </source>
</evidence>
<gene>
    <name evidence="1" type="ORF">CTB96_08015</name>
</gene>
<protein>
    <recommendedName>
        <fullName evidence="3">Glycolipid-binding family protein</fullName>
    </recommendedName>
</protein>
<proteinExistence type="predicted"/>
<reference evidence="1 2" key="1">
    <citation type="submission" date="2018-05" db="EMBL/GenBank/DDBJ databases">
        <title>Genetic diversity of glacier-inhabiting Cryobacterium bacteria in China and description of Cryobacterium mengkeensis sp. nov. and Arthrobacter glacialis sp. nov.</title>
        <authorList>
            <person name="Liu Q."/>
            <person name="Xin Y.-H."/>
        </authorList>
    </citation>
    <scope>NUCLEOTIDE SEQUENCE [LARGE SCALE GENOMIC DNA]</scope>
    <source>
        <strain evidence="1 2">SK-1</strain>
    </source>
</reference>
<dbReference type="RefSeq" id="WP_110126405.1">
    <property type="nucleotide sequence ID" value="NZ_QHLY01000008.1"/>
</dbReference>
<keyword evidence="2" id="KW-1185">Reference proteome</keyword>
<accession>A0A317ZYP4</accession>